<dbReference type="RefSeq" id="WP_110843529.1">
    <property type="nucleotide sequence ID" value="NZ_QJVJ01000018.1"/>
</dbReference>
<dbReference type="AlphaFoldDB" id="A0A2V5JYZ3"/>
<organism evidence="10 11">
    <name type="scientific">Paenibacillus flagellatus</name>
    <dbReference type="NCBI Taxonomy" id="2211139"/>
    <lineage>
        <taxon>Bacteria</taxon>
        <taxon>Bacillati</taxon>
        <taxon>Bacillota</taxon>
        <taxon>Bacilli</taxon>
        <taxon>Bacillales</taxon>
        <taxon>Paenibacillaceae</taxon>
        <taxon>Paenibacillus</taxon>
    </lineage>
</organism>
<dbReference type="Gene3D" id="3.40.50.150">
    <property type="entry name" value="Vaccinia Virus protein VP39"/>
    <property type="match status" value="1"/>
</dbReference>
<dbReference type="GO" id="GO:0000179">
    <property type="term" value="F:rRNA (adenine-N6,N6-)-dimethyltransferase activity"/>
    <property type="evidence" value="ECO:0007669"/>
    <property type="project" value="UniProtKB-UniRule"/>
</dbReference>
<keyword evidence="3 8" id="KW-0808">Transferase</keyword>
<dbReference type="Proteomes" id="UP000247476">
    <property type="component" value="Unassembled WGS sequence"/>
</dbReference>
<dbReference type="InterPro" id="IPR020596">
    <property type="entry name" value="rRNA_Ade_Mease_Trfase_CS"/>
</dbReference>
<evidence type="ECO:0000256" key="2">
    <source>
        <dbReference type="ARBA" id="ARBA00022603"/>
    </source>
</evidence>
<evidence type="ECO:0000256" key="5">
    <source>
        <dbReference type="ARBA" id="ARBA00022884"/>
    </source>
</evidence>
<dbReference type="InterPro" id="IPR020598">
    <property type="entry name" value="rRNA_Ade_methylase_Trfase_N"/>
</dbReference>
<name>A0A2V5JYZ3_9BACL</name>
<dbReference type="Pfam" id="PF00398">
    <property type="entry name" value="RrnaAD"/>
    <property type="match status" value="1"/>
</dbReference>
<feature type="binding site" evidence="8">
    <location>
        <position position="115"/>
    </location>
    <ligand>
        <name>S-adenosyl-L-methionine</name>
        <dbReference type="ChEBI" id="CHEBI:59789"/>
    </ligand>
</feature>
<sequence length="284" mass="31643">MSKQKRTFRDGRGAEGTTNFSGQHLLVDGAAIGRIVALAQSRAEGDRPILDIGAGKGALTVPMAERGWRVLAVENDPAMAEKLRAKLGDKPNVRIVERNALDMRLPREPFGVVANIPFAITTRLFDLLLGTPASSFEWGVFVVERGAAYRFTADPVTDPRLLGWRMRYDLKMTHTISRDSFAPRPRVDAAVLCATRRKRPLVPDGGAERFLALAAHGLREPRLPLFEALGDVFTAPQLKVLCRALGGDRNAAIGTLDEKRWAIVYETMCRYADRSRWPRRVRRK</sequence>
<dbReference type="Gene3D" id="1.10.8.100">
    <property type="entry name" value="Ribosomal RNA adenine dimethylase-like, domain 2"/>
    <property type="match status" value="1"/>
</dbReference>
<feature type="domain" description="Ribosomal RNA adenine methylase transferase N-terminal" evidence="9">
    <location>
        <begin position="31"/>
        <end position="198"/>
    </location>
</feature>
<dbReference type="SMART" id="SM00650">
    <property type="entry name" value="rADc"/>
    <property type="match status" value="1"/>
</dbReference>
<dbReference type="InterPro" id="IPR023165">
    <property type="entry name" value="rRNA_Ade_diMease-like_C"/>
</dbReference>
<evidence type="ECO:0000256" key="8">
    <source>
        <dbReference type="PROSITE-ProRule" id="PRU01026"/>
    </source>
</evidence>
<accession>A0A2V5JYZ3</accession>
<protein>
    <recommendedName>
        <fullName evidence="1">rRNA adenine N-6-methyltransferase</fullName>
    </recommendedName>
    <alternativeName>
        <fullName evidence="7">Erythromycin resistance protein</fullName>
    </alternativeName>
    <alternativeName>
        <fullName evidence="6">Macrolide-lincosamide-streptogramin B resistance protein</fullName>
    </alternativeName>
</protein>
<keyword evidence="2 8" id="KW-0489">Methyltransferase</keyword>
<feature type="binding site" evidence="8">
    <location>
        <position position="24"/>
    </location>
    <ligand>
        <name>S-adenosyl-L-methionine</name>
        <dbReference type="ChEBI" id="CHEBI:59789"/>
    </ligand>
</feature>
<evidence type="ECO:0000256" key="3">
    <source>
        <dbReference type="ARBA" id="ARBA00022679"/>
    </source>
</evidence>
<keyword evidence="5 8" id="KW-0694">RNA-binding</keyword>
<evidence type="ECO:0000256" key="4">
    <source>
        <dbReference type="ARBA" id="ARBA00022691"/>
    </source>
</evidence>
<dbReference type="PROSITE" id="PS01131">
    <property type="entry name" value="RRNA_A_DIMETH"/>
    <property type="match status" value="1"/>
</dbReference>
<dbReference type="OrthoDB" id="9786598at2"/>
<keyword evidence="4 8" id="KW-0949">S-adenosyl-L-methionine</keyword>
<dbReference type="GO" id="GO:0005829">
    <property type="term" value="C:cytosol"/>
    <property type="evidence" value="ECO:0007669"/>
    <property type="project" value="TreeGrafter"/>
</dbReference>
<dbReference type="GO" id="GO:0003723">
    <property type="term" value="F:RNA binding"/>
    <property type="evidence" value="ECO:0007669"/>
    <property type="project" value="UniProtKB-UniRule"/>
</dbReference>
<dbReference type="SUPFAM" id="SSF53335">
    <property type="entry name" value="S-adenosyl-L-methionine-dependent methyltransferases"/>
    <property type="match status" value="1"/>
</dbReference>
<dbReference type="InterPro" id="IPR029063">
    <property type="entry name" value="SAM-dependent_MTases_sf"/>
</dbReference>
<proteinExistence type="inferred from homology"/>
<dbReference type="CDD" id="cd02440">
    <property type="entry name" value="AdoMet_MTases"/>
    <property type="match status" value="1"/>
</dbReference>
<comment type="caution">
    <text evidence="8">Lacks conserved residue(s) required for the propagation of feature annotation.</text>
</comment>
<dbReference type="EMBL" id="QJVJ01000018">
    <property type="protein sequence ID" value="PYI50514.1"/>
    <property type="molecule type" value="Genomic_DNA"/>
</dbReference>
<evidence type="ECO:0000313" key="10">
    <source>
        <dbReference type="EMBL" id="PYI50514.1"/>
    </source>
</evidence>
<feature type="binding site" evidence="8">
    <location>
        <position position="26"/>
    </location>
    <ligand>
        <name>S-adenosyl-L-methionine</name>
        <dbReference type="ChEBI" id="CHEBI:59789"/>
    </ligand>
</feature>
<gene>
    <name evidence="10" type="ORF">DLM86_28860</name>
</gene>
<evidence type="ECO:0000313" key="11">
    <source>
        <dbReference type="Proteomes" id="UP000247476"/>
    </source>
</evidence>
<evidence type="ECO:0000256" key="6">
    <source>
        <dbReference type="ARBA" id="ARBA00029941"/>
    </source>
</evidence>
<feature type="binding site" evidence="8">
    <location>
        <position position="74"/>
    </location>
    <ligand>
        <name>S-adenosyl-L-methionine</name>
        <dbReference type="ChEBI" id="CHEBI:59789"/>
    </ligand>
</feature>
<evidence type="ECO:0000256" key="1">
    <source>
        <dbReference type="ARBA" id="ARBA00016505"/>
    </source>
</evidence>
<comment type="similarity">
    <text evidence="8">Belongs to the class I-like SAM-binding methyltransferase superfamily. rRNA adenine N(6)-methyltransferase family.</text>
</comment>
<dbReference type="InterPro" id="IPR001737">
    <property type="entry name" value="KsgA/Erm"/>
</dbReference>
<evidence type="ECO:0000259" key="9">
    <source>
        <dbReference type="SMART" id="SM00650"/>
    </source>
</evidence>
<keyword evidence="11" id="KW-1185">Reference proteome</keyword>
<dbReference type="PROSITE" id="PS51689">
    <property type="entry name" value="SAM_RNA_A_N6_MT"/>
    <property type="match status" value="1"/>
</dbReference>
<feature type="binding site" evidence="8">
    <location>
        <position position="53"/>
    </location>
    <ligand>
        <name>S-adenosyl-L-methionine</name>
        <dbReference type="ChEBI" id="CHEBI:59789"/>
    </ligand>
</feature>
<dbReference type="PANTHER" id="PTHR11727:SF7">
    <property type="entry name" value="DIMETHYLADENOSINE TRANSFERASE-RELATED"/>
    <property type="match status" value="1"/>
</dbReference>
<evidence type="ECO:0000256" key="7">
    <source>
        <dbReference type="ARBA" id="ARBA00030809"/>
    </source>
</evidence>
<reference evidence="10 11" key="1">
    <citation type="submission" date="2018-05" db="EMBL/GenBank/DDBJ databases">
        <title>Paenibacillus flagellatus sp. nov., isolated from selenium mineral soil.</title>
        <authorList>
            <person name="Dai X."/>
        </authorList>
    </citation>
    <scope>NUCLEOTIDE SEQUENCE [LARGE SCALE GENOMIC DNA]</scope>
    <source>
        <strain evidence="10 11">DXL2</strain>
    </source>
</reference>
<comment type="caution">
    <text evidence="10">The sequence shown here is derived from an EMBL/GenBank/DDBJ whole genome shotgun (WGS) entry which is preliminary data.</text>
</comment>
<dbReference type="PANTHER" id="PTHR11727">
    <property type="entry name" value="DIMETHYLADENOSINE TRANSFERASE"/>
    <property type="match status" value="1"/>
</dbReference>